<dbReference type="Pfam" id="PF02518">
    <property type="entry name" value="HATPase_c"/>
    <property type="match status" value="1"/>
</dbReference>
<organism evidence="3 4">
    <name type="scientific">Solitalea canadensis (strain ATCC 29591 / DSM 3403 / JCM 21819 / LMG 8368 / NBRC 15130 / NCIMB 12057 / USAM 9D)</name>
    <name type="common">Flexibacter canadensis</name>
    <dbReference type="NCBI Taxonomy" id="929556"/>
    <lineage>
        <taxon>Bacteria</taxon>
        <taxon>Pseudomonadati</taxon>
        <taxon>Bacteroidota</taxon>
        <taxon>Sphingobacteriia</taxon>
        <taxon>Sphingobacteriales</taxon>
        <taxon>Sphingobacteriaceae</taxon>
        <taxon>Solitalea</taxon>
    </lineage>
</organism>
<dbReference type="Pfam" id="PF13589">
    <property type="entry name" value="HATPase_c_3"/>
    <property type="match status" value="1"/>
</dbReference>
<evidence type="ECO:0000313" key="4">
    <source>
        <dbReference type="Proteomes" id="UP000007590"/>
    </source>
</evidence>
<proteinExistence type="predicted"/>
<feature type="domain" description="Histidine kinase/HSP90-like ATPase" evidence="2">
    <location>
        <begin position="749"/>
        <end position="849"/>
    </location>
</feature>
<dbReference type="eggNOG" id="COG0642">
    <property type="taxonomic scope" value="Bacteria"/>
</dbReference>
<evidence type="ECO:0000256" key="1">
    <source>
        <dbReference type="SAM" id="MobiDB-lite"/>
    </source>
</evidence>
<dbReference type="HOGENOM" id="CLU_012281_1_0_10"/>
<dbReference type="InterPro" id="IPR003594">
    <property type="entry name" value="HATPase_dom"/>
</dbReference>
<dbReference type="eggNOG" id="COG0323">
    <property type="taxonomic scope" value="Bacteria"/>
</dbReference>
<name>H8KVX8_SOLCM</name>
<accession>H8KVX8</accession>
<evidence type="ECO:0000313" key="3">
    <source>
        <dbReference type="EMBL" id="AFD06881.1"/>
    </source>
</evidence>
<evidence type="ECO:0000259" key="2">
    <source>
        <dbReference type="Pfam" id="PF02518"/>
    </source>
</evidence>
<dbReference type="InterPro" id="IPR036890">
    <property type="entry name" value="HATPase_C_sf"/>
</dbReference>
<dbReference type="EMBL" id="CP003349">
    <property type="protein sequence ID" value="AFD06881.1"/>
    <property type="molecule type" value="Genomic_DNA"/>
</dbReference>
<keyword evidence="4" id="KW-1185">Reference proteome</keyword>
<reference evidence="3" key="1">
    <citation type="submission" date="2012-02" db="EMBL/GenBank/DDBJ databases">
        <title>The complete genome of Solitalea canadensis DSM 3403.</title>
        <authorList>
            <consortium name="US DOE Joint Genome Institute (JGI-PGF)"/>
            <person name="Lucas S."/>
            <person name="Copeland A."/>
            <person name="Lapidus A."/>
            <person name="Glavina del Rio T."/>
            <person name="Dalin E."/>
            <person name="Tice H."/>
            <person name="Bruce D."/>
            <person name="Goodwin L."/>
            <person name="Pitluck S."/>
            <person name="Peters L."/>
            <person name="Ovchinnikova G."/>
            <person name="Lu M."/>
            <person name="Kyrpides N."/>
            <person name="Mavromatis K."/>
            <person name="Ivanova N."/>
            <person name="Brettin T."/>
            <person name="Detter J.C."/>
            <person name="Han C."/>
            <person name="Larimer F."/>
            <person name="Land M."/>
            <person name="Hauser L."/>
            <person name="Markowitz V."/>
            <person name="Cheng J.-F."/>
            <person name="Hugenholtz P."/>
            <person name="Woyke T."/>
            <person name="Wu D."/>
            <person name="Spring S."/>
            <person name="Schroeder M."/>
            <person name="Kopitz M."/>
            <person name="Brambilla E."/>
            <person name="Klenk H.-P."/>
            <person name="Eisen J.A."/>
        </authorList>
    </citation>
    <scope>NUCLEOTIDE SEQUENCE</scope>
    <source>
        <strain evidence="3">DSM 3403</strain>
    </source>
</reference>
<dbReference type="KEGG" id="scn:Solca_1819"/>
<dbReference type="STRING" id="929556.Solca_1819"/>
<dbReference type="Gene3D" id="3.30.565.10">
    <property type="entry name" value="Histidine kinase-like ATPase, C-terminal domain"/>
    <property type="match status" value="2"/>
</dbReference>
<feature type="region of interest" description="Disordered" evidence="1">
    <location>
        <begin position="537"/>
        <end position="619"/>
    </location>
</feature>
<dbReference type="SUPFAM" id="SSF55874">
    <property type="entry name" value="ATPase domain of HSP90 chaperone/DNA topoisomerase II/histidine kinase"/>
    <property type="match status" value="2"/>
</dbReference>
<sequence>MTKEFISFDVKTGMKNIIGRDLITDDFIAIYELVKNSYDAHATNVTLTFKSDEVIIADNGKGMSKKDLKNKWFAVAYSAKKDGSEDLEENENEAETSKRGRHLNNLKSKRFYAGAKGVGRFSCDRLGSQLELITRKDGESAVYSIDVNWDQFDVDARQSFGDIQIPLDGYTGKIEFPNNKPHGTFLRISNLNSIWTEGKLVELKRSLEKLINPFSKGEDFEIEIIAEEFLERDADRPDAQKINGAIHNSILKVLDIKTTQVNVEVKDNKITTKLFDRGSLIYYIEEPNKHKKLIDDLDIGLYFLNRSAKVNFGKIMDIEPVNYGNVFLFKNGFRVQPYGNAGDDSWGLDKNKQQGFGRNLGTRELFGSVELITEAFNEFREVSSRDGGLVETLGKKVLFELFEEKALKRLERYVTGVLWGEAFRRRNYFISDEIAYEIRENLKGDKDKDTYEDVTANVGSKIDFVNLIKSLSDDKNIRIISYDKKLVDFVNEQLDIVQPKFIQDLEKIAEKTSDPDLLNQVKLTEENFNNILKEKEKAERREQEERQRRIEAEEKAKEEEKKRLEAEKKHQQEEERRRKAELATERKEKERLQAELDKLKAQEQTRKEEEARKQAEKIADNQKRQLERFRSAETVTYKDLRDSNHIIGVYADDISKKIKLFKTKLDKNPNMKKEDILSMLQGISLANEKINTITKFTTKSNFLQAQLSTEEDIVKYMKNYIDNIYSVLHKDMKIEVIDNGVEFVRDFQPIELSVVLDNILGNSRKKDASKSIFEFSKKGRNIILSIKDVGKVLDSNMDEELIFEEGVTSTKGAGLGLSHVKRILEKDFNASIVYNPTYKKGFELIIEFKQ</sequence>
<gene>
    <name evidence="3" type="ordered locus">Solca_1819</name>
</gene>
<dbReference type="RefSeq" id="WP_014680108.1">
    <property type="nucleotide sequence ID" value="NC_017770.1"/>
</dbReference>
<dbReference type="AlphaFoldDB" id="H8KVX8"/>
<dbReference type="OrthoDB" id="9816482at2"/>
<dbReference type="REBASE" id="46517">
    <property type="entry name" value="Sca3403ORF1820P"/>
</dbReference>
<protein>
    <submittedName>
        <fullName evidence="3">Membrane protein involved in colicin uptake</fullName>
    </submittedName>
</protein>
<dbReference type="Proteomes" id="UP000007590">
    <property type="component" value="Chromosome"/>
</dbReference>